<dbReference type="RefSeq" id="WP_124565274.1">
    <property type="nucleotide sequence ID" value="NZ_JARRRY010000003.1"/>
</dbReference>
<dbReference type="PANTHER" id="PTHR35787">
    <property type="entry name" value="GLYCEROL UPTAKE OPERON ANTITERMINATOR REGULATORY PROTEIN"/>
    <property type="match status" value="1"/>
</dbReference>
<evidence type="ECO:0000313" key="3">
    <source>
        <dbReference type="Proteomes" id="UP001218246"/>
    </source>
</evidence>
<keyword evidence="1" id="KW-0805">Transcription regulation</keyword>
<dbReference type="EMBL" id="JARULN010000005">
    <property type="protein sequence ID" value="MDG5753891.1"/>
    <property type="molecule type" value="Genomic_DNA"/>
</dbReference>
<organism evidence="2 3">
    <name type="scientific">Ectobacillus antri</name>
    <dbReference type="NCBI Taxonomy" id="2486280"/>
    <lineage>
        <taxon>Bacteria</taxon>
        <taxon>Bacillati</taxon>
        <taxon>Bacillota</taxon>
        <taxon>Bacilli</taxon>
        <taxon>Bacillales</taxon>
        <taxon>Bacillaceae</taxon>
        <taxon>Ectobacillus</taxon>
    </lineage>
</organism>
<gene>
    <name evidence="2" type="ORF">P6P90_07885</name>
</gene>
<evidence type="ECO:0000256" key="1">
    <source>
        <dbReference type="PIRNR" id="PIRNR016897"/>
    </source>
</evidence>
<dbReference type="PANTHER" id="PTHR35787:SF1">
    <property type="entry name" value="GLYCEROL UPTAKE OPERON ANTITERMINATOR REGULATORY PROTEIN"/>
    <property type="match status" value="1"/>
</dbReference>
<evidence type="ECO:0000313" key="2">
    <source>
        <dbReference type="EMBL" id="MDG5753891.1"/>
    </source>
</evidence>
<proteinExistence type="predicted"/>
<sequence>MEIYEQRILPAVRQIKDLEKLLRSKYTYIVLLDLHVAQLKSVVSLAKRHGKKVFLHVDLIRGLQSDAYATEFLCQEFEPYGLLSTKANVITKAKQKGVIAIQRIFLIDSSSLEKSYALLEKTRPDYIEVLPGALTEVIADVKEQTGIPILAGGFLRSVEDAEKALAAGATAITTSDRSLWRYYEKE</sequence>
<dbReference type="SUPFAM" id="SSF110391">
    <property type="entry name" value="GlpP-like"/>
    <property type="match status" value="1"/>
</dbReference>
<dbReference type="PIRSF" id="PIRSF016897">
    <property type="entry name" value="GlpP"/>
    <property type="match status" value="1"/>
</dbReference>
<keyword evidence="3" id="KW-1185">Reference proteome</keyword>
<dbReference type="Proteomes" id="UP001218246">
    <property type="component" value="Unassembled WGS sequence"/>
</dbReference>
<reference evidence="2 3" key="1">
    <citation type="submission" date="2023-04" db="EMBL/GenBank/DDBJ databases">
        <title>Ectobacillus antri isolated from activated sludge.</title>
        <authorList>
            <person name="Yan P."/>
            <person name="Liu X."/>
        </authorList>
    </citation>
    <scope>NUCLEOTIDE SEQUENCE [LARGE SCALE GENOMIC DNA]</scope>
    <source>
        <strain evidence="2 3">C18H</strain>
    </source>
</reference>
<dbReference type="InterPro" id="IPR006699">
    <property type="entry name" value="GlpP"/>
</dbReference>
<protein>
    <recommendedName>
        <fullName evidence="1">Glycerol uptake operon antiterminator regulatory protein</fullName>
    </recommendedName>
</protein>
<accession>A0ABT6H663</accession>
<keyword evidence="1" id="KW-0804">Transcription</keyword>
<keyword evidence="1" id="KW-0319">Glycerol metabolism</keyword>
<comment type="function">
    <text evidence="1">Regulates expression of the glpD operon. In the presence of glycerol 3-phosphate (G3P) causes antitermination of transcription of glpD at the inverted repeat of the leader region to enhance its transcription. Binds and stabilizes glpD leader mRNA.</text>
</comment>
<keyword evidence="1" id="KW-0694">RNA-binding</keyword>
<dbReference type="Gene3D" id="3.20.20.70">
    <property type="entry name" value="Aldolase class I"/>
    <property type="match status" value="1"/>
</dbReference>
<comment type="caution">
    <text evidence="2">The sequence shown here is derived from an EMBL/GenBank/DDBJ whole genome shotgun (WGS) entry which is preliminary data.</text>
</comment>
<name>A0ABT6H663_9BACI</name>
<dbReference type="Pfam" id="PF04309">
    <property type="entry name" value="G3P_antiterm"/>
    <property type="match status" value="1"/>
</dbReference>
<dbReference type="InterPro" id="IPR013785">
    <property type="entry name" value="Aldolase_TIM"/>
</dbReference>